<dbReference type="PANTHER" id="PTHR30055">
    <property type="entry name" value="HTH-TYPE TRANSCRIPTIONAL REGULATOR RUTR"/>
    <property type="match status" value="1"/>
</dbReference>
<reference evidence="4 5" key="1">
    <citation type="submission" date="2015-08" db="EMBL/GenBank/DDBJ databases">
        <authorList>
            <person name="Babu N.S."/>
            <person name="Beckwith C.J."/>
            <person name="Beseler K.G."/>
            <person name="Brison A."/>
            <person name="Carone J.V."/>
            <person name="Caskin T.P."/>
            <person name="Diamond M."/>
            <person name="Durham M.E."/>
            <person name="Foxe J.M."/>
            <person name="Go M."/>
            <person name="Henderson B.A."/>
            <person name="Jones I.B."/>
            <person name="McGettigan J.A."/>
            <person name="Micheletti S.J."/>
            <person name="Nasrallah M.E."/>
            <person name="Ortiz D."/>
            <person name="Piller C.R."/>
            <person name="Privatt S.R."/>
            <person name="Schneider S.L."/>
            <person name="Sharp S."/>
            <person name="Smith T.C."/>
            <person name="Stanton J.D."/>
            <person name="Ullery H.E."/>
            <person name="Wilson R.J."/>
            <person name="Serrano M.G."/>
            <person name="Buck G."/>
            <person name="Lee V."/>
            <person name="Wang Y."/>
            <person name="Carvalho R."/>
            <person name="Voegtly L."/>
            <person name="Shi R."/>
            <person name="Duckworth R."/>
            <person name="Johnson A."/>
            <person name="Loviza R."/>
            <person name="Walstead R."/>
            <person name="Shah Z."/>
            <person name="Kiflezghi M."/>
            <person name="Wade K."/>
            <person name="Ball S.L."/>
            <person name="Bradley K.W."/>
            <person name="Asai D.J."/>
            <person name="Bowman C.A."/>
            <person name="Russell D.A."/>
            <person name="Pope W.H."/>
            <person name="Jacobs-Sera D."/>
            <person name="Hendrix R.W."/>
            <person name="Hatfull G.F."/>
        </authorList>
    </citation>
    <scope>NUCLEOTIDE SEQUENCE [LARGE SCALE GENOMIC DNA]</scope>
    <source>
        <strain evidence="4 5">DSM 27648</strain>
    </source>
</reference>
<dbReference type="GO" id="GO:0000976">
    <property type="term" value="F:transcription cis-regulatory region binding"/>
    <property type="evidence" value="ECO:0007669"/>
    <property type="project" value="TreeGrafter"/>
</dbReference>
<dbReference type="InterPro" id="IPR050109">
    <property type="entry name" value="HTH-type_TetR-like_transc_reg"/>
</dbReference>
<dbReference type="Gene3D" id="1.10.357.10">
    <property type="entry name" value="Tetracycline Repressor, domain 2"/>
    <property type="match status" value="1"/>
</dbReference>
<proteinExistence type="predicted"/>
<dbReference type="EMBL" id="CP012333">
    <property type="protein sequence ID" value="AKU99121.1"/>
    <property type="molecule type" value="Genomic_DNA"/>
</dbReference>
<sequence length="221" mass="24607">MASSERKRPRQARAQETVRAILEATVQILDREGLEAATTTRIAEVAGVSIGSLYQYFSHRDAILNALQNREFERTLELMQKVLAEGNLGEEPEKTIKAALHGLAELYLASPGLHRVLAIEGLRVAKAEHVHAFDLRVIEVVRHFLASTEAPIQTENVGAAAFLVFQTVRAAMLSFLLERPPGLDIDRLIEELTRLLIGYLLGPSRPNTKKIAARRVTKRRS</sequence>
<dbReference type="InterPro" id="IPR001647">
    <property type="entry name" value="HTH_TetR"/>
</dbReference>
<dbReference type="PATRIC" id="fig|1391654.3.peg.5864"/>
<keyword evidence="1 2" id="KW-0238">DNA-binding</keyword>
<feature type="domain" description="HTH tetR-type" evidence="3">
    <location>
        <begin position="15"/>
        <end position="75"/>
    </location>
</feature>
<name>A0A0K1Q0E5_9BACT</name>
<dbReference type="GO" id="GO:0003700">
    <property type="term" value="F:DNA-binding transcription factor activity"/>
    <property type="evidence" value="ECO:0007669"/>
    <property type="project" value="TreeGrafter"/>
</dbReference>
<feature type="DNA-binding region" description="H-T-H motif" evidence="2">
    <location>
        <begin position="38"/>
        <end position="57"/>
    </location>
</feature>
<evidence type="ECO:0000313" key="4">
    <source>
        <dbReference type="EMBL" id="AKU99121.1"/>
    </source>
</evidence>
<dbReference type="InterPro" id="IPR041669">
    <property type="entry name" value="TetR_C_15"/>
</dbReference>
<evidence type="ECO:0000256" key="2">
    <source>
        <dbReference type="PROSITE-ProRule" id="PRU00335"/>
    </source>
</evidence>
<gene>
    <name evidence="4" type="ORF">AKJ09_05785</name>
</gene>
<dbReference type="SUPFAM" id="SSF46689">
    <property type="entry name" value="Homeodomain-like"/>
    <property type="match status" value="1"/>
</dbReference>
<evidence type="ECO:0000256" key="1">
    <source>
        <dbReference type="ARBA" id="ARBA00023125"/>
    </source>
</evidence>
<dbReference type="InterPro" id="IPR009057">
    <property type="entry name" value="Homeodomain-like_sf"/>
</dbReference>
<dbReference type="PRINTS" id="PR00455">
    <property type="entry name" value="HTHTETR"/>
</dbReference>
<dbReference type="RefSeq" id="WP_169927874.1">
    <property type="nucleotide sequence ID" value="NZ_CP012333.1"/>
</dbReference>
<evidence type="ECO:0000313" key="5">
    <source>
        <dbReference type="Proteomes" id="UP000064967"/>
    </source>
</evidence>
<dbReference type="STRING" id="1391654.AKJ09_05785"/>
<keyword evidence="5" id="KW-1185">Reference proteome</keyword>
<protein>
    <submittedName>
        <fullName evidence="4">Transcriptional regulator, TetR family</fullName>
    </submittedName>
</protein>
<accession>A0A0K1Q0E5</accession>
<dbReference type="Pfam" id="PF00440">
    <property type="entry name" value="TetR_N"/>
    <property type="match status" value="1"/>
</dbReference>
<dbReference type="PANTHER" id="PTHR30055:SF226">
    <property type="entry name" value="HTH-TYPE TRANSCRIPTIONAL REGULATOR PKSA"/>
    <property type="match status" value="1"/>
</dbReference>
<dbReference type="PROSITE" id="PS50977">
    <property type="entry name" value="HTH_TETR_2"/>
    <property type="match status" value="1"/>
</dbReference>
<dbReference type="AlphaFoldDB" id="A0A0K1Q0E5"/>
<dbReference type="KEGG" id="llu:AKJ09_05785"/>
<dbReference type="Proteomes" id="UP000064967">
    <property type="component" value="Chromosome"/>
</dbReference>
<organism evidence="4 5">
    <name type="scientific">Labilithrix luteola</name>
    <dbReference type="NCBI Taxonomy" id="1391654"/>
    <lineage>
        <taxon>Bacteria</taxon>
        <taxon>Pseudomonadati</taxon>
        <taxon>Myxococcota</taxon>
        <taxon>Polyangia</taxon>
        <taxon>Polyangiales</taxon>
        <taxon>Labilitrichaceae</taxon>
        <taxon>Labilithrix</taxon>
    </lineage>
</organism>
<evidence type="ECO:0000259" key="3">
    <source>
        <dbReference type="PROSITE" id="PS50977"/>
    </source>
</evidence>
<dbReference type="Pfam" id="PF17918">
    <property type="entry name" value="TetR_C_15"/>
    <property type="match status" value="1"/>
</dbReference>